<dbReference type="NCBIfam" id="NF041644">
    <property type="entry name" value="CBO0543_fam"/>
    <property type="match status" value="1"/>
</dbReference>
<reference evidence="2 3" key="1">
    <citation type="submission" date="2019-05" db="EMBL/GenBank/DDBJ databases">
        <authorList>
            <person name="Narsing Rao M.P."/>
            <person name="Li W.J."/>
        </authorList>
    </citation>
    <scope>NUCLEOTIDE SEQUENCE [LARGE SCALE GENOMIC DNA]</scope>
    <source>
        <strain evidence="2 3">SYSU_K30003</strain>
    </source>
</reference>
<dbReference type="InterPro" id="IPR048147">
    <property type="entry name" value="CBO0543-like"/>
</dbReference>
<feature type="transmembrane region" description="Helical" evidence="1">
    <location>
        <begin position="99"/>
        <end position="117"/>
    </location>
</feature>
<dbReference type="EMBL" id="VCIW01000002">
    <property type="protein sequence ID" value="TLS53751.1"/>
    <property type="molecule type" value="Genomic_DNA"/>
</dbReference>
<gene>
    <name evidence="2" type="ORF">FE782_03235</name>
</gene>
<dbReference type="AlphaFoldDB" id="A0A5R9GDD0"/>
<keyword evidence="1" id="KW-1133">Transmembrane helix</keyword>
<accession>A0A5R9GDD0</accession>
<evidence type="ECO:0000313" key="2">
    <source>
        <dbReference type="EMBL" id="TLS53751.1"/>
    </source>
</evidence>
<keyword evidence="3" id="KW-1185">Reference proteome</keyword>
<name>A0A5R9GDD0_9BACL</name>
<proteinExistence type="predicted"/>
<protein>
    <submittedName>
        <fullName evidence="2">Uncharacterized protein</fullName>
    </submittedName>
</protein>
<sequence>MDPSITFEQVQEAREALRNIGTSHWLSDDLFSWKWWFLVAAGILPWVVWLKFFIDRKRVFEILTCGFLVGTFAVALDGIGVDLMLWAYPDKVLPMFPPLFPADLTVIPVSFMVIYQYTKTWKTYLLANLALAAFYAYLVESLFVVWEMFQLIRWTHTYSFLGFVLLGSINRWVMLKFAKLSER</sequence>
<feature type="transmembrane region" description="Helical" evidence="1">
    <location>
        <begin position="66"/>
        <end position="87"/>
    </location>
</feature>
<comment type="caution">
    <text evidence="2">The sequence shown here is derived from an EMBL/GenBank/DDBJ whole genome shotgun (WGS) entry which is preliminary data.</text>
</comment>
<feature type="transmembrane region" description="Helical" evidence="1">
    <location>
        <begin position="35"/>
        <end position="54"/>
    </location>
</feature>
<feature type="transmembrane region" description="Helical" evidence="1">
    <location>
        <begin position="158"/>
        <end position="178"/>
    </location>
</feature>
<evidence type="ECO:0000256" key="1">
    <source>
        <dbReference type="SAM" id="Phobius"/>
    </source>
</evidence>
<organism evidence="2 3">
    <name type="scientific">Paenibacillus antri</name>
    <dbReference type="NCBI Taxonomy" id="2582848"/>
    <lineage>
        <taxon>Bacteria</taxon>
        <taxon>Bacillati</taxon>
        <taxon>Bacillota</taxon>
        <taxon>Bacilli</taxon>
        <taxon>Bacillales</taxon>
        <taxon>Paenibacillaceae</taxon>
        <taxon>Paenibacillus</taxon>
    </lineage>
</organism>
<keyword evidence="1" id="KW-0812">Transmembrane</keyword>
<dbReference type="OrthoDB" id="1679483at2"/>
<dbReference type="Proteomes" id="UP000309676">
    <property type="component" value="Unassembled WGS sequence"/>
</dbReference>
<feature type="transmembrane region" description="Helical" evidence="1">
    <location>
        <begin position="124"/>
        <end position="146"/>
    </location>
</feature>
<evidence type="ECO:0000313" key="3">
    <source>
        <dbReference type="Proteomes" id="UP000309676"/>
    </source>
</evidence>
<keyword evidence="1" id="KW-0472">Membrane</keyword>